<dbReference type="PROSITE" id="PS51900">
    <property type="entry name" value="CB"/>
    <property type="match status" value="1"/>
</dbReference>
<keyword evidence="1" id="KW-0229">DNA integration</keyword>
<dbReference type="Proteomes" id="UP001156903">
    <property type="component" value="Unassembled WGS sequence"/>
</dbReference>
<comment type="caution">
    <text evidence="5">The sequence shown here is derived from an EMBL/GenBank/DDBJ whole genome shotgun (WGS) entry which is preliminary data.</text>
</comment>
<accession>A0ABQ6BY12</accession>
<protein>
    <recommendedName>
        <fullName evidence="4">Core-binding (CB) domain-containing protein</fullName>
    </recommendedName>
</protein>
<dbReference type="EMBL" id="BSPB01000002">
    <property type="protein sequence ID" value="GLS13063.1"/>
    <property type="molecule type" value="Genomic_DNA"/>
</dbReference>
<dbReference type="InterPro" id="IPR044068">
    <property type="entry name" value="CB"/>
</dbReference>
<feature type="domain" description="Core-binding (CB)" evidence="4">
    <location>
        <begin position="19"/>
        <end position="103"/>
    </location>
</feature>
<dbReference type="Pfam" id="PF13495">
    <property type="entry name" value="Phage_int_SAM_4"/>
    <property type="match status" value="1"/>
</dbReference>
<name>A0ABQ6BY12_9BURK</name>
<keyword evidence="6" id="KW-1185">Reference proteome</keyword>
<dbReference type="Gene3D" id="1.10.150.130">
    <property type="match status" value="1"/>
</dbReference>
<sequence length="144" mass="16869">MNRYNRTDKVADVQPLVSKRLLDQVRERIRYLHYSLKTEKAYLYWVRFFVLWSAQQGGMRHPRDMGGADVEAFLIMLANERQVSPATHRQALIFVLLAGLFRCAALKKGPLAGQWQAPFGERRFRRTHYLPRIAVSYHPQPVSR</sequence>
<keyword evidence="2 3" id="KW-0238">DNA-binding</keyword>
<organism evidence="5 6">
    <name type="scientific">Hydrogenophaga electricum</name>
    <dbReference type="NCBI Taxonomy" id="1230953"/>
    <lineage>
        <taxon>Bacteria</taxon>
        <taxon>Pseudomonadati</taxon>
        <taxon>Pseudomonadota</taxon>
        <taxon>Betaproteobacteria</taxon>
        <taxon>Burkholderiales</taxon>
        <taxon>Comamonadaceae</taxon>
        <taxon>Hydrogenophaga</taxon>
    </lineage>
</organism>
<evidence type="ECO:0000256" key="1">
    <source>
        <dbReference type="ARBA" id="ARBA00022908"/>
    </source>
</evidence>
<evidence type="ECO:0000313" key="6">
    <source>
        <dbReference type="Proteomes" id="UP001156903"/>
    </source>
</evidence>
<reference evidence="6" key="1">
    <citation type="journal article" date="2019" name="Int. J. Syst. Evol. Microbiol.">
        <title>The Global Catalogue of Microorganisms (GCM) 10K type strain sequencing project: providing services to taxonomists for standard genome sequencing and annotation.</title>
        <authorList>
            <consortium name="The Broad Institute Genomics Platform"/>
            <consortium name="The Broad Institute Genome Sequencing Center for Infectious Disease"/>
            <person name="Wu L."/>
            <person name="Ma J."/>
        </authorList>
    </citation>
    <scope>NUCLEOTIDE SEQUENCE [LARGE SCALE GENOMIC DNA]</scope>
    <source>
        <strain evidence="6">NBRC 109341</strain>
    </source>
</reference>
<gene>
    <name evidence="5" type="ORF">GCM10007935_04910</name>
</gene>
<proteinExistence type="predicted"/>
<evidence type="ECO:0000256" key="3">
    <source>
        <dbReference type="PROSITE-ProRule" id="PRU01248"/>
    </source>
</evidence>
<dbReference type="RefSeq" id="WP_370465200.1">
    <property type="nucleotide sequence ID" value="NZ_BSPB01000002.1"/>
</dbReference>
<evidence type="ECO:0000256" key="2">
    <source>
        <dbReference type="ARBA" id="ARBA00023125"/>
    </source>
</evidence>
<evidence type="ECO:0000259" key="4">
    <source>
        <dbReference type="PROSITE" id="PS51900"/>
    </source>
</evidence>
<dbReference type="InterPro" id="IPR010998">
    <property type="entry name" value="Integrase_recombinase_N"/>
</dbReference>
<dbReference type="InterPro" id="IPR004107">
    <property type="entry name" value="Integrase_SAM-like_N"/>
</dbReference>
<evidence type="ECO:0000313" key="5">
    <source>
        <dbReference type="EMBL" id="GLS13063.1"/>
    </source>
</evidence>